<keyword evidence="4" id="KW-0105">Cadmium resistance</keyword>
<dbReference type="SUPFAM" id="SSF46785">
    <property type="entry name" value="Winged helix' DNA-binding domain"/>
    <property type="match status" value="1"/>
</dbReference>
<dbReference type="SMART" id="SM00418">
    <property type="entry name" value="HTH_ARSR"/>
    <property type="match status" value="1"/>
</dbReference>
<dbReference type="PANTHER" id="PTHR43132:SF6">
    <property type="entry name" value="HTH-TYPE TRANSCRIPTIONAL REPRESSOR CZRA"/>
    <property type="match status" value="1"/>
</dbReference>
<evidence type="ECO:0000256" key="3">
    <source>
        <dbReference type="ARBA" id="ARBA00023163"/>
    </source>
</evidence>
<dbReference type="STRING" id="626523.GCWU000342_01006"/>
<dbReference type="InterPro" id="IPR011991">
    <property type="entry name" value="ArsR-like_HTH"/>
</dbReference>
<organism evidence="6 7">
    <name type="scientific">Shuttleworthella satelles DSM 14600</name>
    <dbReference type="NCBI Taxonomy" id="626523"/>
    <lineage>
        <taxon>Bacteria</taxon>
        <taxon>Bacillati</taxon>
        <taxon>Bacillota</taxon>
        <taxon>Clostridia</taxon>
        <taxon>Lachnospirales</taxon>
        <taxon>Lachnospiraceae</taxon>
        <taxon>Shuttleworthella</taxon>
    </lineage>
</organism>
<evidence type="ECO:0000313" key="7">
    <source>
        <dbReference type="Proteomes" id="UP000003494"/>
    </source>
</evidence>
<dbReference type="Pfam" id="PF01022">
    <property type="entry name" value="HTH_5"/>
    <property type="match status" value="1"/>
</dbReference>
<dbReference type="NCBIfam" id="NF033788">
    <property type="entry name" value="HTH_metalloreg"/>
    <property type="match status" value="1"/>
</dbReference>
<dbReference type="PRINTS" id="PR00778">
    <property type="entry name" value="HTHARSR"/>
</dbReference>
<dbReference type="InterPro" id="IPR036388">
    <property type="entry name" value="WH-like_DNA-bd_sf"/>
</dbReference>
<sequence length="99" mass="11131">MKAFDIKEESLLRLAELFKIFGDATRIRILCALSEGEICVSDLAETLSMTQPAISHQLRILKNTRLVKARRDGKQIYYSLADAHVSSIIGTALEHVEEE</sequence>
<keyword evidence="3" id="KW-0804">Transcription</keyword>
<dbReference type="GO" id="GO:0003677">
    <property type="term" value="F:DNA binding"/>
    <property type="evidence" value="ECO:0007669"/>
    <property type="project" value="UniProtKB-KW"/>
</dbReference>
<accession>C4GAQ5</accession>
<keyword evidence="1" id="KW-0805">Transcription regulation</keyword>
<dbReference type="InterPro" id="IPR036390">
    <property type="entry name" value="WH_DNA-bd_sf"/>
</dbReference>
<evidence type="ECO:0000313" key="6">
    <source>
        <dbReference type="EMBL" id="EEP28198.1"/>
    </source>
</evidence>
<comment type="caution">
    <text evidence="6">The sequence shown here is derived from an EMBL/GenBank/DDBJ whole genome shotgun (WGS) entry which is preliminary data.</text>
</comment>
<evidence type="ECO:0000256" key="1">
    <source>
        <dbReference type="ARBA" id="ARBA00023015"/>
    </source>
</evidence>
<dbReference type="HOGENOM" id="CLU_097806_7_4_9"/>
<feature type="domain" description="HTH arsR-type" evidence="5">
    <location>
        <begin position="6"/>
        <end position="99"/>
    </location>
</feature>
<keyword evidence="7" id="KW-1185">Reference proteome</keyword>
<evidence type="ECO:0000256" key="4">
    <source>
        <dbReference type="ARBA" id="ARBA00043263"/>
    </source>
</evidence>
<keyword evidence="2" id="KW-0238">DNA-binding</keyword>
<dbReference type="Gene3D" id="1.10.10.10">
    <property type="entry name" value="Winged helix-like DNA-binding domain superfamily/Winged helix DNA-binding domain"/>
    <property type="match status" value="1"/>
</dbReference>
<dbReference type="InterPro" id="IPR051011">
    <property type="entry name" value="Metal_resp_trans_reg"/>
</dbReference>
<dbReference type="GO" id="GO:0046686">
    <property type="term" value="P:response to cadmium ion"/>
    <property type="evidence" value="ECO:0007669"/>
    <property type="project" value="UniProtKB-KW"/>
</dbReference>
<protein>
    <submittedName>
        <fullName evidence="6">Transcriptional regulator, ArsR family</fullName>
    </submittedName>
</protein>
<dbReference type="RefSeq" id="WP_006906017.1">
    <property type="nucleotide sequence ID" value="NZ_GG665866.1"/>
</dbReference>
<dbReference type="EMBL" id="ACIP02000002">
    <property type="protein sequence ID" value="EEP28198.1"/>
    <property type="molecule type" value="Genomic_DNA"/>
</dbReference>
<dbReference type="eggNOG" id="COG0640">
    <property type="taxonomic scope" value="Bacteria"/>
</dbReference>
<gene>
    <name evidence="6" type="ORF">GCWU000342_01006</name>
</gene>
<dbReference type="PANTHER" id="PTHR43132">
    <property type="entry name" value="ARSENICAL RESISTANCE OPERON REPRESSOR ARSR-RELATED"/>
    <property type="match status" value="1"/>
</dbReference>
<dbReference type="AlphaFoldDB" id="C4GAQ5"/>
<dbReference type="InterPro" id="IPR001845">
    <property type="entry name" value="HTH_ArsR_DNA-bd_dom"/>
</dbReference>
<dbReference type="PROSITE" id="PS00846">
    <property type="entry name" value="HTH_ARSR_1"/>
    <property type="match status" value="1"/>
</dbReference>
<evidence type="ECO:0000256" key="2">
    <source>
        <dbReference type="ARBA" id="ARBA00023125"/>
    </source>
</evidence>
<name>C4GAQ5_9FIRM</name>
<dbReference type="Proteomes" id="UP000003494">
    <property type="component" value="Unassembled WGS sequence"/>
</dbReference>
<reference evidence="6" key="1">
    <citation type="submission" date="2009-04" db="EMBL/GenBank/DDBJ databases">
        <authorList>
            <person name="Weinstock G."/>
            <person name="Sodergren E."/>
            <person name="Clifton S."/>
            <person name="Fulton L."/>
            <person name="Fulton B."/>
            <person name="Courtney L."/>
            <person name="Fronick C."/>
            <person name="Harrison M."/>
            <person name="Strong C."/>
            <person name="Farmer C."/>
            <person name="Delahaunty K."/>
            <person name="Markovic C."/>
            <person name="Hall O."/>
            <person name="Minx P."/>
            <person name="Tomlinson C."/>
            <person name="Mitreva M."/>
            <person name="Nelson J."/>
            <person name="Hou S."/>
            <person name="Wollam A."/>
            <person name="Pepin K.H."/>
            <person name="Johnson M."/>
            <person name="Bhonagiri V."/>
            <person name="Nash W.E."/>
            <person name="Warren W."/>
            <person name="Chinwalla A."/>
            <person name="Mardis E.R."/>
            <person name="Wilson R.K."/>
        </authorList>
    </citation>
    <scope>NUCLEOTIDE SEQUENCE [LARGE SCALE GENOMIC DNA]</scope>
    <source>
        <strain evidence="6">DSM 14600</strain>
    </source>
</reference>
<dbReference type="GO" id="GO:0003700">
    <property type="term" value="F:DNA-binding transcription factor activity"/>
    <property type="evidence" value="ECO:0007669"/>
    <property type="project" value="InterPro"/>
</dbReference>
<evidence type="ECO:0000259" key="5">
    <source>
        <dbReference type="PROSITE" id="PS50987"/>
    </source>
</evidence>
<dbReference type="PROSITE" id="PS50987">
    <property type="entry name" value="HTH_ARSR_2"/>
    <property type="match status" value="1"/>
</dbReference>
<dbReference type="CDD" id="cd00090">
    <property type="entry name" value="HTH_ARSR"/>
    <property type="match status" value="1"/>
</dbReference>
<proteinExistence type="predicted"/>
<dbReference type="InterPro" id="IPR018334">
    <property type="entry name" value="ArsR_HTH"/>
</dbReference>